<dbReference type="InterPro" id="IPR020472">
    <property type="entry name" value="WD40_PAC1"/>
</dbReference>
<dbReference type="PANTHER" id="PTHR19871">
    <property type="entry name" value="BETA TRANSDUCIN-RELATED PROTEIN"/>
    <property type="match status" value="1"/>
</dbReference>
<dbReference type="CDD" id="cd00200">
    <property type="entry name" value="WD40"/>
    <property type="match status" value="2"/>
</dbReference>
<dbReference type="InterPro" id="IPR001680">
    <property type="entry name" value="WD40_rpt"/>
</dbReference>
<dbReference type="Gene3D" id="3.40.50.300">
    <property type="entry name" value="P-loop containing nucleotide triphosphate hydrolases"/>
    <property type="match status" value="1"/>
</dbReference>
<gene>
    <name evidence="4" type="ORF">OFUS_LOCUS19426</name>
</gene>
<feature type="domain" description="Nephrocystin 3-like N-terminal" evidence="2">
    <location>
        <begin position="409"/>
        <end position="515"/>
    </location>
</feature>
<evidence type="ECO:0000259" key="3">
    <source>
        <dbReference type="Pfam" id="PF25469"/>
    </source>
</evidence>
<dbReference type="Proteomes" id="UP000749559">
    <property type="component" value="Unassembled WGS sequence"/>
</dbReference>
<dbReference type="InterPro" id="IPR019775">
    <property type="entry name" value="WD40_repeat_CS"/>
</dbReference>
<proteinExistence type="predicted"/>
<dbReference type="CDD" id="cd00009">
    <property type="entry name" value="AAA"/>
    <property type="match status" value="1"/>
</dbReference>
<protein>
    <recommendedName>
        <fullName evidence="6">AAA+ ATPase domain-containing protein</fullName>
    </recommendedName>
</protein>
<organism evidence="4 5">
    <name type="scientific">Owenia fusiformis</name>
    <name type="common">Polychaete worm</name>
    <dbReference type="NCBI Taxonomy" id="6347"/>
    <lineage>
        <taxon>Eukaryota</taxon>
        <taxon>Metazoa</taxon>
        <taxon>Spiralia</taxon>
        <taxon>Lophotrochozoa</taxon>
        <taxon>Annelida</taxon>
        <taxon>Polychaeta</taxon>
        <taxon>Sedentaria</taxon>
        <taxon>Canalipalpata</taxon>
        <taxon>Sabellida</taxon>
        <taxon>Oweniida</taxon>
        <taxon>Oweniidae</taxon>
        <taxon>Owenia</taxon>
    </lineage>
</organism>
<dbReference type="SUPFAM" id="SSF50998">
    <property type="entry name" value="Quinoprotein alcohol dehydrogenase-like"/>
    <property type="match status" value="2"/>
</dbReference>
<name>A0A8J1U4I8_OWEFU</name>
<feature type="region of interest" description="Disordered" evidence="1">
    <location>
        <begin position="1622"/>
        <end position="1677"/>
    </location>
</feature>
<dbReference type="InterPro" id="IPR027417">
    <property type="entry name" value="P-loop_NTPase"/>
</dbReference>
<reference evidence="4" key="1">
    <citation type="submission" date="2022-03" db="EMBL/GenBank/DDBJ databases">
        <authorList>
            <person name="Martin C."/>
        </authorList>
    </citation>
    <scope>NUCLEOTIDE SEQUENCE</scope>
</reference>
<evidence type="ECO:0000313" key="4">
    <source>
        <dbReference type="EMBL" id="CAH1794783.1"/>
    </source>
</evidence>
<dbReference type="InterPro" id="IPR052752">
    <property type="entry name" value="NACHT-WD_repeat"/>
</dbReference>
<dbReference type="InterPro" id="IPR057588">
    <property type="entry name" value="NWD1/2-like_WH"/>
</dbReference>
<dbReference type="Pfam" id="PF24883">
    <property type="entry name" value="NPHP3_N"/>
    <property type="match status" value="1"/>
</dbReference>
<dbReference type="Pfam" id="PF00400">
    <property type="entry name" value="WD40"/>
    <property type="match status" value="8"/>
</dbReference>
<dbReference type="PRINTS" id="PR00320">
    <property type="entry name" value="GPROTEINBRPT"/>
</dbReference>
<comment type="caution">
    <text evidence="4">The sequence shown here is derived from an EMBL/GenBank/DDBJ whole genome shotgun (WGS) entry which is preliminary data.</text>
</comment>
<sequence length="1677" mass="186397">MSKLRLGSSKSGKVHEKPGNRADPWSGVLSGQSSGDLPPLPINNVRIYLAATGFSEEKQKIWEDTLPEVQDHFLQQGVNIILIDPNCDPTNDHTVDAIALERHVAELRVPETVNTTATVVLGLVGNKYGQVPLPTNLEEDELAQIKRVTLDAGKDVALLEEWYTRDDNSQSSVFRLRPIESKFNLYTSRGAPETDSAATLNNTWIGIYTMLSETIQSAVAILCKETKKDKHASKVWAQDKFYKSALDVEICTAIQNHDEQTLLIRRKCEDIDRSDESASDYIDIPDPSVKKPASDNTVKTKMDAFMQTVNAHATQSHIEIFKLHWGNNGFNPEEFNVYLEEFNALVATKLKTLIQHMLDHRKEEINRGPHTLDHNEALLHLTHRQAIIDKSFSSDRTIQDIKELILADDTSTHKPIILCGPPGSGKSTIAATIPHTEIFGKETFQVIRFISLDQNLSSTHGLLYSVCSQLNAMFNKNPNNSLSNDIDTLVEQFREILVSISNSHRHLLLIIDGIESVKPPSIDSKLEFDWKMENLPPRTHIIETFNITKHTKNDLENIKSSSESVPNILHTTPITSMQCLAKTKALLSNVNRTITRDQENALKTSFSEGSMPILPVIVFDVAKTLHSSTATIDIGRGMDDVLNKRFEALEKRYTVEIIAPLCRYIACSNMGVTELEIIDIMSCTNESILAFHGPKLPVVLRFPYSTWSDIRHDLGIMLEQRETAGSTLFSWRNQTIKSVVKVRYLQTVETLKQNHKALAELFLETWIDGRPLVDPDLDLQIMQGRRCISQQPLLYSDTLYNLRKLNELWYQLLHSGMVDALKENCFCNFEYLLAKSHSSSIDNLIKDLNTSLLQVMDIDIILITACIKAGRGALSTDPLQLANELIGHLKDCQENYPRYIEPIVTQCMQWCDTYTLPLVVPFNSWLQTPDVDLVNKIHNPGSTHAVATFNTHHIFCNVNATNNIVMYHGPSKTLVKTFAGHRDKITCILMSHNNQVIVSGSDDASVRVWDIASGKNIFTFREHSHPVKCIALNHKDEFLISGCLEGTFKMLSLQTGELLHSVQNGPVSCIFVNASDSILYAATEKKIKLWCMTEMVLLETIQDDNITSDITCMVMSQDGSFILIACGDTSLQLRSAATGTFLHYLEGHNAKICDIGISRESFQTVVGCEDGTLHVYNLRSKELLQTFNTGTQPVTTAQISRDDSFIIACNNEYIFTWILMKGLTKEAETNSHVKKVTCLAVSKDGKMIVSGSEDRTVKLWNLDSTELDETLEGHEDAITCVTFADDQSFVASGSTDLTVKVWSIVMACVITNYTEHETPITAVDAISKGYDMDYTRIVSADAGNIVRIWKAEDGETILKLDGPTTMFCVSPEANFAVSGDGDQFLKLWTLPGGDLVQKLNHASIITCTAFSKDALFLVTGSQDKSLKVWEASTGKLTQVLVEHDDHVSCVSVTDSNSHVLSGSLDTTIMIWGLSTGAVEHKLRGHTAEVTVVQVTSDGSIAISGSKDGTLRVWSINRGSILTMFDVHYPILNIVMKFDAGHIAVHLEENNNIPLLCLHNSPASEVKSHSDIDIHIIPGDNGVLPIKPRNCVRSTSVYPVPKRKDDHHRFSVSTIPEIIKMSPIKGNQLKPKGTKSKGNKSKKGRKDIKADDRSIASGSSDGGSKDPCVKASRTCVLL</sequence>
<evidence type="ECO:0008006" key="6">
    <source>
        <dbReference type="Google" id="ProtNLM"/>
    </source>
</evidence>
<dbReference type="OrthoDB" id="6283515at2759"/>
<dbReference type="PROSITE" id="PS00678">
    <property type="entry name" value="WD_REPEATS_1"/>
    <property type="match status" value="3"/>
</dbReference>
<evidence type="ECO:0000256" key="1">
    <source>
        <dbReference type="SAM" id="MobiDB-lite"/>
    </source>
</evidence>
<keyword evidence="5" id="KW-1185">Reference proteome</keyword>
<dbReference type="SMART" id="SM00320">
    <property type="entry name" value="WD40"/>
    <property type="match status" value="13"/>
</dbReference>
<dbReference type="InterPro" id="IPR056884">
    <property type="entry name" value="NPHP3-like_N"/>
</dbReference>
<feature type="region of interest" description="Disordered" evidence="1">
    <location>
        <begin position="1"/>
        <end position="33"/>
    </location>
</feature>
<evidence type="ECO:0000313" key="5">
    <source>
        <dbReference type="Proteomes" id="UP000749559"/>
    </source>
</evidence>
<dbReference type="Gene3D" id="2.130.10.10">
    <property type="entry name" value="YVTN repeat-like/Quinoprotein amine dehydrogenase"/>
    <property type="match status" value="4"/>
</dbReference>
<dbReference type="InterPro" id="IPR011047">
    <property type="entry name" value="Quinoprotein_ADH-like_sf"/>
</dbReference>
<evidence type="ECO:0000259" key="2">
    <source>
        <dbReference type="Pfam" id="PF24883"/>
    </source>
</evidence>
<dbReference type="PROSITE" id="PS50294">
    <property type="entry name" value="WD_REPEATS_REGION"/>
    <property type="match status" value="6"/>
</dbReference>
<feature type="compositionally biased region" description="Low complexity" evidence="1">
    <location>
        <begin position="1"/>
        <end position="11"/>
    </location>
</feature>
<dbReference type="PANTHER" id="PTHR19871:SF41">
    <property type="entry name" value="NACHT DOMAIN- AND WD REPEAT-CONTAINING PROTEIN 1-LIKE"/>
    <property type="match status" value="1"/>
</dbReference>
<dbReference type="InterPro" id="IPR015943">
    <property type="entry name" value="WD40/YVTN_repeat-like_dom_sf"/>
</dbReference>
<dbReference type="EMBL" id="CAIIXF020000009">
    <property type="protein sequence ID" value="CAH1794783.1"/>
    <property type="molecule type" value="Genomic_DNA"/>
</dbReference>
<dbReference type="PROSITE" id="PS50082">
    <property type="entry name" value="WD_REPEATS_2"/>
    <property type="match status" value="7"/>
</dbReference>
<dbReference type="Pfam" id="PF25469">
    <property type="entry name" value="WHD_NWD1"/>
    <property type="match status" value="1"/>
</dbReference>
<feature type="compositionally biased region" description="Basic residues" evidence="1">
    <location>
        <begin position="1631"/>
        <end position="1645"/>
    </location>
</feature>
<accession>A0A8J1U4I8</accession>
<dbReference type="SUPFAM" id="SSF52540">
    <property type="entry name" value="P-loop containing nucleoside triphosphate hydrolases"/>
    <property type="match status" value="1"/>
</dbReference>
<feature type="domain" description="NWD1/2-like winged helix-turn-helix" evidence="3">
    <location>
        <begin position="636"/>
        <end position="752"/>
    </location>
</feature>